<evidence type="ECO:0000313" key="4">
    <source>
        <dbReference type="Proteomes" id="UP000712007"/>
    </source>
</evidence>
<dbReference type="Proteomes" id="UP000712007">
    <property type="component" value="Unassembled WGS sequence"/>
</dbReference>
<name>A0A940IEU5_9BACT</name>
<feature type="chain" id="PRO_5037213370" evidence="1">
    <location>
        <begin position="22"/>
        <end position="231"/>
    </location>
</feature>
<dbReference type="InterPro" id="IPR025665">
    <property type="entry name" value="Beta-barrel_OMP_2"/>
</dbReference>
<accession>A0A940IEU5</accession>
<evidence type="ECO:0000313" key="3">
    <source>
        <dbReference type="EMBL" id="MBO8440039.1"/>
    </source>
</evidence>
<sequence>MNVQRILVALVFAAVVPASVAAQKLGFIGGPSMSHSTMWCEDEGAGFKPIPGAGFHVGALFEWDITNRWGWDAAVMYEMRSSAFDLSYSGVDTTNYFNRQLFYLNVPVHVYVNFPIRNKYVISTFVGPVFTCALHGRDIAWENTEMRKPVMYEKEDLFGKEGRIVRCEIAAEIGMAFKYRNFQGRLSYQYGINNLTKDNYLYTLPMTSGTKTYLTQGTLKLSFAYLFDLRK</sequence>
<dbReference type="Pfam" id="PF13568">
    <property type="entry name" value="OMP_b-brl_2"/>
    <property type="match status" value="1"/>
</dbReference>
<keyword evidence="1" id="KW-0732">Signal</keyword>
<evidence type="ECO:0000256" key="1">
    <source>
        <dbReference type="SAM" id="SignalP"/>
    </source>
</evidence>
<gene>
    <name evidence="3" type="ORF">IAC51_05250</name>
</gene>
<comment type="caution">
    <text evidence="3">The sequence shown here is derived from an EMBL/GenBank/DDBJ whole genome shotgun (WGS) entry which is preliminary data.</text>
</comment>
<feature type="domain" description="Outer membrane protein beta-barrel" evidence="2">
    <location>
        <begin position="25"/>
        <end position="196"/>
    </location>
</feature>
<evidence type="ECO:0000259" key="2">
    <source>
        <dbReference type="Pfam" id="PF13568"/>
    </source>
</evidence>
<proteinExistence type="predicted"/>
<reference evidence="3" key="1">
    <citation type="submission" date="2020-10" db="EMBL/GenBank/DDBJ databases">
        <authorList>
            <person name="Gilroy R."/>
        </authorList>
    </citation>
    <scope>NUCLEOTIDE SEQUENCE</scope>
    <source>
        <strain evidence="3">3924</strain>
    </source>
</reference>
<protein>
    <submittedName>
        <fullName evidence="3">Outer membrane beta-barrel protein</fullName>
    </submittedName>
</protein>
<dbReference type="AlphaFoldDB" id="A0A940IEU5"/>
<organism evidence="3 4">
    <name type="scientific">Candidatus Aphodosoma intestinipullorum</name>
    <dbReference type="NCBI Taxonomy" id="2840674"/>
    <lineage>
        <taxon>Bacteria</taxon>
        <taxon>Pseudomonadati</taxon>
        <taxon>Bacteroidota</taxon>
        <taxon>Bacteroidia</taxon>
        <taxon>Bacteroidales</taxon>
        <taxon>Candidatus Aphodosoma</taxon>
    </lineage>
</organism>
<feature type="signal peptide" evidence="1">
    <location>
        <begin position="1"/>
        <end position="21"/>
    </location>
</feature>
<dbReference type="EMBL" id="JADIMV010000088">
    <property type="protein sequence ID" value="MBO8440039.1"/>
    <property type="molecule type" value="Genomic_DNA"/>
</dbReference>
<reference evidence="3" key="2">
    <citation type="journal article" date="2021" name="PeerJ">
        <title>Extensive microbial diversity within the chicken gut microbiome revealed by metagenomics and culture.</title>
        <authorList>
            <person name="Gilroy R."/>
            <person name="Ravi A."/>
            <person name="Getino M."/>
            <person name="Pursley I."/>
            <person name="Horton D.L."/>
            <person name="Alikhan N.F."/>
            <person name="Baker D."/>
            <person name="Gharbi K."/>
            <person name="Hall N."/>
            <person name="Watson M."/>
            <person name="Adriaenssens E.M."/>
            <person name="Foster-Nyarko E."/>
            <person name="Jarju S."/>
            <person name="Secka A."/>
            <person name="Antonio M."/>
            <person name="Oren A."/>
            <person name="Chaudhuri R.R."/>
            <person name="La Ragione R."/>
            <person name="Hildebrand F."/>
            <person name="Pallen M.J."/>
        </authorList>
    </citation>
    <scope>NUCLEOTIDE SEQUENCE</scope>
    <source>
        <strain evidence="3">3924</strain>
    </source>
</reference>